<dbReference type="PANTHER" id="PTHR21015:SF22">
    <property type="entry name" value="GLYCOSYLTRANSFERASE"/>
    <property type="match status" value="1"/>
</dbReference>
<dbReference type="InterPro" id="IPR006009">
    <property type="entry name" value="GlcNAc_MurG"/>
</dbReference>
<proteinExistence type="inferred from homology"/>
<dbReference type="GO" id="GO:0008360">
    <property type="term" value="P:regulation of cell shape"/>
    <property type="evidence" value="ECO:0007669"/>
    <property type="project" value="UniProtKB-KW"/>
</dbReference>
<evidence type="ECO:0000259" key="12">
    <source>
        <dbReference type="Pfam" id="PF04101"/>
    </source>
</evidence>
<evidence type="ECO:0000256" key="1">
    <source>
        <dbReference type="ARBA" id="ARBA00022475"/>
    </source>
</evidence>
<feature type="binding site" evidence="10">
    <location>
        <position position="245"/>
    </location>
    <ligand>
        <name>UDP-N-acetyl-alpha-D-glucosamine</name>
        <dbReference type="ChEBI" id="CHEBI:57705"/>
    </ligand>
</feature>
<dbReference type="RefSeq" id="WP_009726131.1">
    <property type="nucleotide sequence ID" value="NZ_APHR01000027.1"/>
</dbReference>
<comment type="caution">
    <text evidence="13">The sequence shown here is derived from an EMBL/GenBank/DDBJ whole genome shotgun (WGS) entry which is preliminary data.</text>
</comment>
<keyword evidence="5 10" id="KW-0133">Cell shape</keyword>
<feature type="binding site" evidence="10">
    <location>
        <position position="163"/>
    </location>
    <ligand>
        <name>UDP-N-acetyl-alpha-D-glucosamine</name>
        <dbReference type="ChEBI" id="CHEBI:57705"/>
    </ligand>
</feature>
<dbReference type="GO" id="GO:0051301">
    <property type="term" value="P:cell division"/>
    <property type="evidence" value="ECO:0007669"/>
    <property type="project" value="UniProtKB-KW"/>
</dbReference>
<feature type="binding site" evidence="10">
    <location>
        <begin position="264"/>
        <end position="269"/>
    </location>
    <ligand>
        <name>UDP-N-acetyl-alpha-D-glucosamine</name>
        <dbReference type="ChEBI" id="CHEBI:57705"/>
    </ligand>
</feature>
<keyword evidence="7 10" id="KW-0472">Membrane</keyword>
<comment type="pathway">
    <text evidence="10">Cell wall biogenesis; peptidoglycan biosynthesis.</text>
</comment>
<evidence type="ECO:0000256" key="10">
    <source>
        <dbReference type="HAMAP-Rule" id="MF_00033"/>
    </source>
</evidence>
<evidence type="ECO:0000313" key="14">
    <source>
        <dbReference type="Proteomes" id="UP000012019"/>
    </source>
</evidence>
<dbReference type="eggNOG" id="COG0707">
    <property type="taxonomic scope" value="Bacteria"/>
</dbReference>
<dbReference type="OrthoDB" id="9808936at2"/>
<dbReference type="PATRIC" id="fig|1286106.3.peg.1128"/>
<keyword evidence="3 10" id="KW-0328">Glycosyltransferase</keyword>
<feature type="binding site" evidence="10">
    <location>
        <begin position="12"/>
        <end position="14"/>
    </location>
    <ligand>
        <name>UDP-N-acetyl-alpha-D-glucosamine</name>
        <dbReference type="ChEBI" id="CHEBI:57705"/>
    </ligand>
</feature>
<dbReference type="NCBIfam" id="TIGR01133">
    <property type="entry name" value="murG"/>
    <property type="match status" value="1"/>
</dbReference>
<comment type="catalytic activity">
    <reaction evidence="10">
        <text>di-trans,octa-cis-undecaprenyl diphospho-N-acetyl-alpha-D-muramoyl-L-alanyl-D-glutamyl-meso-2,6-diaminopimeloyl-D-alanyl-D-alanine + UDP-N-acetyl-alpha-D-glucosamine = di-trans,octa-cis-undecaprenyl diphospho-[N-acetyl-alpha-D-glucosaminyl-(1-&gt;4)]-N-acetyl-alpha-D-muramoyl-L-alanyl-D-glutamyl-meso-2,6-diaminopimeloyl-D-alanyl-D-alanine + UDP + H(+)</text>
        <dbReference type="Rhea" id="RHEA:31227"/>
        <dbReference type="ChEBI" id="CHEBI:15378"/>
        <dbReference type="ChEBI" id="CHEBI:57705"/>
        <dbReference type="ChEBI" id="CHEBI:58223"/>
        <dbReference type="ChEBI" id="CHEBI:61387"/>
        <dbReference type="ChEBI" id="CHEBI:61388"/>
        <dbReference type="EC" id="2.4.1.227"/>
    </reaction>
</comment>
<evidence type="ECO:0000256" key="5">
    <source>
        <dbReference type="ARBA" id="ARBA00022960"/>
    </source>
</evidence>
<dbReference type="UniPathway" id="UPA00219"/>
<dbReference type="GO" id="GO:0005886">
    <property type="term" value="C:plasma membrane"/>
    <property type="evidence" value="ECO:0007669"/>
    <property type="project" value="UniProtKB-SubCell"/>
</dbReference>
<sequence>MTQRILIMAGGTGGHVFPALAVAQQFRQMNIDVDWMGTSRGIEARLVPAAGYPLHEISVRGLRGNGVLGWLLAPWRVIKAVLEARSVLRKISPDAVIGLGGFASGPGGLAAKLSGIPLLIHEQNAIPGLTNRLLARLANIVMEGFPNSFSAKVRAEWVGNPVRAEIEQIAAPEQRFANRDGAMRLLILGGSLGARSLNTVLPEALSKLDANTHVEVRHQCGEKHLEDCQQAYTQAGVSARVSAFIDDMAEAYAWADLVICRSGALTVAEVAAAGLGAILVPYPYAVDDHQTHNAAMLVEAGAARLIADNQLDADKVAELLKHYAENRQSLIDMAIAARTVAKTGSAQMIANRCLEVTNG</sequence>
<evidence type="ECO:0000259" key="11">
    <source>
        <dbReference type="Pfam" id="PF03033"/>
    </source>
</evidence>
<comment type="subcellular location">
    <subcellularLocation>
        <location evidence="10">Cell membrane</location>
        <topology evidence="10">Peripheral membrane protein</topology>
        <orientation evidence="10">Cytoplasmic side</orientation>
    </subcellularLocation>
</comment>
<keyword evidence="1 10" id="KW-1003">Cell membrane</keyword>
<keyword evidence="14" id="KW-1185">Reference proteome</keyword>
<dbReference type="GO" id="GO:0050511">
    <property type="term" value="F:undecaprenyldiphospho-muramoylpentapeptide beta-N-acetylglucosaminyltransferase activity"/>
    <property type="evidence" value="ECO:0007669"/>
    <property type="project" value="UniProtKB-UniRule"/>
</dbReference>
<comment type="function">
    <text evidence="10">Cell wall formation. Catalyzes the transfer of a GlcNAc subunit on undecaprenyl-pyrophosphoryl-MurNAc-pentapeptide (lipid intermediate I) to form undecaprenyl-pyrophosphoryl-MurNAc-(pentapeptide)GlcNAc (lipid intermediate II).</text>
</comment>
<dbReference type="Proteomes" id="UP000012019">
    <property type="component" value="Unassembled WGS sequence"/>
</dbReference>
<keyword evidence="9 10" id="KW-0961">Cell wall biogenesis/degradation</keyword>
<comment type="similarity">
    <text evidence="10">Belongs to the glycosyltransferase 28 family. MurG subfamily.</text>
</comment>
<feature type="domain" description="Glycosyltransferase family 28 N-terminal" evidence="11">
    <location>
        <begin position="5"/>
        <end position="141"/>
    </location>
</feature>
<dbReference type="GO" id="GO:0071555">
    <property type="term" value="P:cell wall organization"/>
    <property type="evidence" value="ECO:0007669"/>
    <property type="project" value="UniProtKB-KW"/>
</dbReference>
<dbReference type="Pfam" id="PF04101">
    <property type="entry name" value="Glyco_tran_28_C"/>
    <property type="match status" value="1"/>
</dbReference>
<organism evidence="13 14">
    <name type="scientific">Methylophaga lonarensis MPL</name>
    <dbReference type="NCBI Taxonomy" id="1286106"/>
    <lineage>
        <taxon>Bacteria</taxon>
        <taxon>Pseudomonadati</taxon>
        <taxon>Pseudomonadota</taxon>
        <taxon>Gammaproteobacteria</taxon>
        <taxon>Thiotrichales</taxon>
        <taxon>Piscirickettsiaceae</taxon>
        <taxon>Methylophaga</taxon>
    </lineage>
</organism>
<dbReference type="STRING" id="1286106.MPL1_05629"/>
<dbReference type="InterPro" id="IPR007235">
    <property type="entry name" value="Glyco_trans_28_C"/>
</dbReference>
<feature type="binding site" evidence="10">
    <location>
        <position position="290"/>
    </location>
    <ligand>
        <name>UDP-N-acetyl-alpha-D-glucosamine</name>
        <dbReference type="ChEBI" id="CHEBI:57705"/>
    </ligand>
</feature>
<name>M7NX50_9GAMM</name>
<evidence type="ECO:0000256" key="8">
    <source>
        <dbReference type="ARBA" id="ARBA00023306"/>
    </source>
</evidence>
<keyword evidence="8 10" id="KW-0131">Cell cycle</keyword>
<evidence type="ECO:0000256" key="2">
    <source>
        <dbReference type="ARBA" id="ARBA00022618"/>
    </source>
</evidence>
<keyword evidence="2 10" id="KW-0132">Cell division</keyword>
<dbReference type="GO" id="GO:0009252">
    <property type="term" value="P:peptidoglycan biosynthetic process"/>
    <property type="evidence" value="ECO:0007669"/>
    <property type="project" value="UniProtKB-UniRule"/>
</dbReference>
<feature type="binding site" evidence="10">
    <location>
        <position position="124"/>
    </location>
    <ligand>
        <name>UDP-N-acetyl-alpha-D-glucosamine</name>
        <dbReference type="ChEBI" id="CHEBI:57705"/>
    </ligand>
</feature>
<evidence type="ECO:0000313" key="13">
    <source>
        <dbReference type="EMBL" id="EMR13343.1"/>
    </source>
</evidence>
<dbReference type="AlphaFoldDB" id="M7NX50"/>
<dbReference type="InterPro" id="IPR004276">
    <property type="entry name" value="GlycoTrans_28_N"/>
</dbReference>
<evidence type="ECO:0000256" key="3">
    <source>
        <dbReference type="ARBA" id="ARBA00022676"/>
    </source>
</evidence>
<dbReference type="GO" id="GO:0051991">
    <property type="term" value="F:UDP-N-acetyl-D-glucosamine:N-acetylmuramoyl-L-alanyl-D-glutamyl-meso-2,6-diaminopimelyl-D-alanyl-D-alanine-diphosphoundecaprenol 4-beta-N-acetylglucosaminlytransferase activity"/>
    <property type="evidence" value="ECO:0007669"/>
    <property type="project" value="RHEA"/>
</dbReference>
<dbReference type="Gene3D" id="3.40.50.2000">
    <property type="entry name" value="Glycogen Phosphorylase B"/>
    <property type="match status" value="2"/>
</dbReference>
<feature type="binding site" evidence="10">
    <location>
        <position position="191"/>
    </location>
    <ligand>
        <name>UDP-N-acetyl-alpha-D-glucosamine</name>
        <dbReference type="ChEBI" id="CHEBI:57705"/>
    </ligand>
</feature>
<protein>
    <recommendedName>
        <fullName evidence="10">UDP-N-acetylglucosamine--N-acetylmuramyl-(pentapeptide) pyrophosphoryl-undecaprenol N-acetylglucosamine transferase</fullName>
        <ecNumber evidence="10">2.4.1.227</ecNumber>
    </recommendedName>
    <alternativeName>
        <fullName evidence="10">Undecaprenyl-PP-MurNAc-pentapeptide-UDPGlcNAc GlcNAc transferase</fullName>
    </alternativeName>
</protein>
<evidence type="ECO:0000256" key="7">
    <source>
        <dbReference type="ARBA" id="ARBA00023136"/>
    </source>
</evidence>
<dbReference type="Pfam" id="PF03033">
    <property type="entry name" value="Glyco_transf_28"/>
    <property type="match status" value="1"/>
</dbReference>
<evidence type="ECO:0000256" key="9">
    <source>
        <dbReference type="ARBA" id="ARBA00023316"/>
    </source>
</evidence>
<keyword evidence="6 10" id="KW-0573">Peptidoglycan synthesis</keyword>
<dbReference type="EMBL" id="APHR01000027">
    <property type="protein sequence ID" value="EMR13343.1"/>
    <property type="molecule type" value="Genomic_DNA"/>
</dbReference>
<evidence type="ECO:0000256" key="6">
    <source>
        <dbReference type="ARBA" id="ARBA00022984"/>
    </source>
</evidence>
<dbReference type="HAMAP" id="MF_00033">
    <property type="entry name" value="MurG"/>
    <property type="match status" value="1"/>
</dbReference>
<accession>M7NX50</accession>
<dbReference type="PANTHER" id="PTHR21015">
    <property type="entry name" value="UDP-N-ACETYLGLUCOSAMINE--N-ACETYLMURAMYL-(PENTAPEPTIDE) PYROPHOSPHORYL-UNDECAPRENOL N-ACETYLGLUCOSAMINE TRANSFERASE 1"/>
    <property type="match status" value="1"/>
</dbReference>
<gene>
    <name evidence="10" type="primary">murG</name>
    <name evidence="13" type="ORF">MPL1_05629</name>
</gene>
<dbReference type="CDD" id="cd03785">
    <property type="entry name" value="GT28_MurG"/>
    <property type="match status" value="1"/>
</dbReference>
<reference evidence="13 14" key="1">
    <citation type="journal article" date="2013" name="Genome Announc.">
        <title>Draft Genome Sequence of Methylophaga lonarensis MPLT, a Haloalkaliphilic (Non-Methane-Utilizing) Methylotroph.</title>
        <authorList>
            <person name="Shetty S.A."/>
            <person name="Marathe N.P."/>
            <person name="Munot H."/>
            <person name="Antony C.P."/>
            <person name="Dhotre D.P."/>
            <person name="Murrell J.C."/>
            <person name="Shouche Y.S."/>
        </authorList>
    </citation>
    <scope>NUCLEOTIDE SEQUENCE [LARGE SCALE GENOMIC DNA]</scope>
    <source>
        <strain evidence="13 14">MPL</strain>
    </source>
</reference>
<dbReference type="SUPFAM" id="SSF53756">
    <property type="entry name" value="UDP-Glycosyltransferase/glycogen phosphorylase"/>
    <property type="match status" value="1"/>
</dbReference>
<keyword evidence="4 10" id="KW-0808">Transferase</keyword>
<evidence type="ECO:0000256" key="4">
    <source>
        <dbReference type="ARBA" id="ARBA00022679"/>
    </source>
</evidence>
<dbReference type="GO" id="GO:0005975">
    <property type="term" value="P:carbohydrate metabolic process"/>
    <property type="evidence" value="ECO:0007669"/>
    <property type="project" value="InterPro"/>
</dbReference>
<feature type="domain" description="Glycosyl transferase family 28 C-terminal" evidence="12">
    <location>
        <begin position="185"/>
        <end position="341"/>
    </location>
</feature>
<dbReference type="EC" id="2.4.1.227" evidence="10"/>